<name>A4CK18_ROBBH</name>
<sequence>MIRIISGTHRGRRIRAPRKLPVRPTTDRAKEALFNILAAEMDWPRAHVLDLYAGTGNISYESASRGGETITAVDADAGCVAFIRKTAAELDMPIHAVRSDCLAYLRQTALKFDLVFGDPPYDMNPGELEELVQEVMDRQLLAPEGLLILEHTRETDLSHLDAFEQARRYGGTVFSFFRGI</sequence>
<evidence type="ECO:0000256" key="1">
    <source>
        <dbReference type="ARBA" id="ARBA00022603"/>
    </source>
</evidence>
<keyword evidence="2 3" id="KW-0808">Transferase</keyword>
<dbReference type="InterPro" id="IPR002052">
    <property type="entry name" value="DNA_methylase_N6_adenine_CS"/>
</dbReference>
<dbReference type="PROSITE" id="PS00092">
    <property type="entry name" value="N6_MTASE"/>
    <property type="match status" value="1"/>
</dbReference>
<dbReference type="STRING" id="313596.RB2501_12854"/>
<protein>
    <submittedName>
        <fullName evidence="3">Putative methyltransferase</fullName>
    </submittedName>
</protein>
<dbReference type="AlphaFoldDB" id="A4CK18"/>
<dbReference type="Pfam" id="PF03602">
    <property type="entry name" value="Cons_hypoth95"/>
    <property type="match status" value="1"/>
</dbReference>
<proteinExistence type="predicted"/>
<dbReference type="Gene3D" id="3.40.50.150">
    <property type="entry name" value="Vaccinia Virus protein VP39"/>
    <property type="match status" value="1"/>
</dbReference>
<evidence type="ECO:0000313" key="4">
    <source>
        <dbReference type="Proteomes" id="UP000009049"/>
    </source>
</evidence>
<keyword evidence="1 3" id="KW-0489">Methyltransferase</keyword>
<dbReference type="HOGENOM" id="CLU_075826_0_2_10"/>
<dbReference type="GO" id="GO:0008168">
    <property type="term" value="F:methyltransferase activity"/>
    <property type="evidence" value="ECO:0007669"/>
    <property type="project" value="UniProtKB-KW"/>
</dbReference>
<dbReference type="eggNOG" id="COG0742">
    <property type="taxonomic scope" value="Bacteria"/>
</dbReference>
<dbReference type="Proteomes" id="UP000009049">
    <property type="component" value="Chromosome"/>
</dbReference>
<dbReference type="SUPFAM" id="SSF53335">
    <property type="entry name" value="S-adenosyl-L-methionine-dependent methyltransferases"/>
    <property type="match status" value="1"/>
</dbReference>
<dbReference type="KEGG" id="rbi:RB2501_12854"/>
<keyword evidence="4" id="KW-1185">Reference proteome</keyword>
<dbReference type="GO" id="GO:0003676">
    <property type="term" value="F:nucleic acid binding"/>
    <property type="evidence" value="ECO:0007669"/>
    <property type="project" value="InterPro"/>
</dbReference>
<dbReference type="GO" id="GO:0031167">
    <property type="term" value="P:rRNA methylation"/>
    <property type="evidence" value="ECO:0007669"/>
    <property type="project" value="InterPro"/>
</dbReference>
<dbReference type="RefSeq" id="WP_015754536.1">
    <property type="nucleotide sequence ID" value="NC_013222.1"/>
</dbReference>
<organism evidence="3 4">
    <name type="scientific">Robiginitalea biformata (strain ATCC BAA-864 / DSM 15991 / KCTC 12146 / HTCC2501)</name>
    <dbReference type="NCBI Taxonomy" id="313596"/>
    <lineage>
        <taxon>Bacteria</taxon>
        <taxon>Pseudomonadati</taxon>
        <taxon>Bacteroidota</taxon>
        <taxon>Flavobacteriia</taxon>
        <taxon>Flavobacteriales</taxon>
        <taxon>Flavobacteriaceae</taxon>
        <taxon>Robiginitalea</taxon>
    </lineage>
</organism>
<dbReference type="PIRSF" id="PIRSF004553">
    <property type="entry name" value="CHP00095"/>
    <property type="match status" value="1"/>
</dbReference>
<dbReference type="InterPro" id="IPR029063">
    <property type="entry name" value="SAM-dependent_MTases_sf"/>
</dbReference>
<gene>
    <name evidence="3" type="ordered locus">RB2501_12854</name>
</gene>
<dbReference type="PANTHER" id="PTHR43542:SF1">
    <property type="entry name" value="METHYLTRANSFERASE"/>
    <property type="match status" value="1"/>
</dbReference>
<reference evidence="3 4" key="1">
    <citation type="journal article" date="2009" name="J. Bacteriol.">
        <title>Complete genome sequence of Robiginitalea biformata HTCC2501.</title>
        <authorList>
            <person name="Oh H.M."/>
            <person name="Giovannoni S.J."/>
            <person name="Lee K."/>
            <person name="Ferriera S."/>
            <person name="Johnson J."/>
            <person name="Cho J.C."/>
        </authorList>
    </citation>
    <scope>NUCLEOTIDE SEQUENCE [LARGE SCALE GENOMIC DNA]</scope>
    <source>
        <strain evidence="4">ATCC BAA-864 / HTCC2501 / KCTC 12146</strain>
    </source>
</reference>
<evidence type="ECO:0000256" key="2">
    <source>
        <dbReference type="ARBA" id="ARBA00022679"/>
    </source>
</evidence>
<dbReference type="CDD" id="cd02440">
    <property type="entry name" value="AdoMet_MTases"/>
    <property type="match status" value="1"/>
</dbReference>
<dbReference type="EMBL" id="CP001712">
    <property type="protein sequence ID" value="EAR15217.1"/>
    <property type="molecule type" value="Genomic_DNA"/>
</dbReference>
<dbReference type="InterPro" id="IPR004398">
    <property type="entry name" value="RNA_MeTrfase_RsmD"/>
</dbReference>
<dbReference type="PANTHER" id="PTHR43542">
    <property type="entry name" value="METHYLTRANSFERASE"/>
    <property type="match status" value="1"/>
</dbReference>
<evidence type="ECO:0000313" key="3">
    <source>
        <dbReference type="EMBL" id="EAR15217.1"/>
    </source>
</evidence>
<accession>A4CK18</accession>